<dbReference type="GO" id="GO:0010774">
    <property type="term" value="P:meiotic strand invasion involved in reciprocal meiotic recombination"/>
    <property type="evidence" value="ECO:0007669"/>
    <property type="project" value="TreeGrafter"/>
</dbReference>
<keyword evidence="4" id="KW-0539">Nucleus</keyword>
<evidence type="ECO:0000256" key="6">
    <source>
        <dbReference type="SAM" id="Coils"/>
    </source>
</evidence>
<dbReference type="GO" id="GO:0007129">
    <property type="term" value="P:homologous chromosome pairing at meiosis"/>
    <property type="evidence" value="ECO:0007669"/>
    <property type="project" value="TreeGrafter"/>
</dbReference>
<dbReference type="PANTHER" id="PTHR15938:SF0">
    <property type="entry name" value="HOMOLOGOUS-PAIRING PROTEIN 2 HOMOLOG"/>
    <property type="match status" value="1"/>
</dbReference>
<keyword evidence="9" id="KW-1185">Reference proteome</keyword>
<evidence type="ECO:0000313" key="8">
    <source>
        <dbReference type="EMBL" id="CAG8750170.1"/>
    </source>
</evidence>
<dbReference type="EMBL" id="CAJVPV010035077">
    <property type="protein sequence ID" value="CAG8750170.1"/>
    <property type="molecule type" value="Genomic_DNA"/>
</dbReference>
<evidence type="ECO:0000256" key="1">
    <source>
        <dbReference type="ARBA" id="ARBA00004123"/>
    </source>
</evidence>
<keyword evidence="3" id="KW-0233">DNA recombination</keyword>
<evidence type="ECO:0000256" key="3">
    <source>
        <dbReference type="ARBA" id="ARBA00023172"/>
    </source>
</evidence>
<comment type="subcellular location">
    <subcellularLocation>
        <location evidence="1">Nucleus</location>
    </subcellularLocation>
</comment>
<evidence type="ECO:0000256" key="2">
    <source>
        <dbReference type="ARBA" id="ARBA00023054"/>
    </source>
</evidence>
<evidence type="ECO:0000256" key="4">
    <source>
        <dbReference type="ARBA" id="ARBA00023242"/>
    </source>
</evidence>
<dbReference type="InterPro" id="IPR040661">
    <property type="entry name" value="LZ3wCH"/>
</dbReference>
<sequence>LNGLNNSLTNEQIEDRLDALDKENEGYEERLKVLRTGSKQISVEDKKRIDELYEKNRKLWRQRKRKFNEVFNQIAEALERKTKDFMEELGVETDPIDINEDPLKNL</sequence>
<organism evidence="8 9">
    <name type="scientific">Acaulospora morrowiae</name>
    <dbReference type="NCBI Taxonomy" id="94023"/>
    <lineage>
        <taxon>Eukaryota</taxon>
        <taxon>Fungi</taxon>
        <taxon>Fungi incertae sedis</taxon>
        <taxon>Mucoromycota</taxon>
        <taxon>Glomeromycotina</taxon>
        <taxon>Glomeromycetes</taxon>
        <taxon>Diversisporales</taxon>
        <taxon>Acaulosporaceae</taxon>
        <taxon>Acaulospora</taxon>
    </lineage>
</organism>
<dbReference type="OrthoDB" id="272266at2759"/>
<feature type="non-terminal residue" evidence="8">
    <location>
        <position position="1"/>
    </location>
</feature>
<keyword evidence="2 6" id="KW-0175">Coiled coil</keyword>
<dbReference type="GO" id="GO:0120231">
    <property type="term" value="C:DNA recombinase auxiliary factor complex"/>
    <property type="evidence" value="ECO:0007669"/>
    <property type="project" value="TreeGrafter"/>
</dbReference>
<dbReference type="Proteomes" id="UP000789342">
    <property type="component" value="Unassembled WGS sequence"/>
</dbReference>
<dbReference type="GO" id="GO:0000709">
    <property type="term" value="P:meiotic joint molecule formation"/>
    <property type="evidence" value="ECO:0007669"/>
    <property type="project" value="TreeGrafter"/>
</dbReference>
<reference evidence="8" key="1">
    <citation type="submission" date="2021-06" db="EMBL/GenBank/DDBJ databases">
        <authorList>
            <person name="Kallberg Y."/>
            <person name="Tangrot J."/>
            <person name="Rosling A."/>
        </authorList>
    </citation>
    <scope>NUCLEOTIDE SEQUENCE</scope>
    <source>
        <strain evidence="8">CL551</strain>
    </source>
</reference>
<dbReference type="AlphaFoldDB" id="A0A9N9IU16"/>
<feature type="domain" description="Leucine zipper with capping helix" evidence="7">
    <location>
        <begin position="41"/>
        <end position="94"/>
    </location>
</feature>
<evidence type="ECO:0000256" key="5">
    <source>
        <dbReference type="ARBA" id="ARBA00023254"/>
    </source>
</evidence>
<dbReference type="GO" id="GO:0120230">
    <property type="term" value="F:recombinase activator activity"/>
    <property type="evidence" value="ECO:0007669"/>
    <property type="project" value="TreeGrafter"/>
</dbReference>
<name>A0A9N9IU16_9GLOM</name>
<accession>A0A9N9IU16</accession>
<dbReference type="GO" id="GO:0003690">
    <property type="term" value="F:double-stranded DNA binding"/>
    <property type="evidence" value="ECO:0007669"/>
    <property type="project" value="TreeGrafter"/>
</dbReference>
<gene>
    <name evidence="8" type="ORF">AMORRO_LOCUS15293</name>
</gene>
<evidence type="ECO:0000313" key="9">
    <source>
        <dbReference type="Proteomes" id="UP000789342"/>
    </source>
</evidence>
<protein>
    <submittedName>
        <fullName evidence="8">18483_t:CDS:1</fullName>
    </submittedName>
</protein>
<proteinExistence type="predicted"/>
<evidence type="ECO:0000259" key="7">
    <source>
        <dbReference type="Pfam" id="PF18517"/>
    </source>
</evidence>
<keyword evidence="5" id="KW-0469">Meiosis</keyword>
<dbReference type="GO" id="GO:0000794">
    <property type="term" value="C:condensed nuclear chromosome"/>
    <property type="evidence" value="ECO:0007669"/>
    <property type="project" value="TreeGrafter"/>
</dbReference>
<comment type="caution">
    <text evidence="8">The sequence shown here is derived from an EMBL/GenBank/DDBJ whole genome shotgun (WGS) entry which is preliminary data.</text>
</comment>
<dbReference type="PANTHER" id="PTHR15938">
    <property type="entry name" value="TBP-1 INTERACTING PROTEIN"/>
    <property type="match status" value="1"/>
</dbReference>
<dbReference type="Pfam" id="PF18517">
    <property type="entry name" value="LZ3wCH"/>
    <property type="match status" value="1"/>
</dbReference>
<feature type="coiled-coil region" evidence="6">
    <location>
        <begin position="10"/>
        <end position="37"/>
    </location>
</feature>